<dbReference type="AlphaFoldDB" id="A0A9D1AIK9"/>
<dbReference type="Pfam" id="PF09709">
    <property type="entry name" value="Cas_Csd1"/>
    <property type="match status" value="1"/>
</dbReference>
<accession>A0A9D1AIK9</accession>
<evidence type="ECO:0000313" key="1">
    <source>
        <dbReference type="EMBL" id="HIR40598.1"/>
    </source>
</evidence>
<organism evidence="1 2">
    <name type="scientific">Candidatus Egerieicola pullicola</name>
    <dbReference type="NCBI Taxonomy" id="2840775"/>
    <lineage>
        <taxon>Bacteria</taxon>
        <taxon>Bacillati</taxon>
        <taxon>Bacillota</taxon>
        <taxon>Clostridia</taxon>
        <taxon>Eubacteriales</taxon>
        <taxon>Oscillospiraceae</taxon>
        <taxon>Oscillospiraceae incertae sedis</taxon>
        <taxon>Candidatus Egerieicola</taxon>
    </lineage>
</organism>
<dbReference type="Proteomes" id="UP000886749">
    <property type="component" value="Unassembled WGS sequence"/>
</dbReference>
<evidence type="ECO:0000313" key="2">
    <source>
        <dbReference type="Proteomes" id="UP000886749"/>
    </source>
</evidence>
<protein>
    <submittedName>
        <fullName evidence="1">Type I-C CRISPR-associated protein Cas8c/Csd1</fullName>
    </submittedName>
</protein>
<sequence>MILDALVRYYQAVDLPRPGWSKVRVSYGLKLNEEGEVIGTTSYLEWGEKGKKPLPEIKTLPEPVKRSSGVNPNFLCDNASYLLGVDQKGKPERAKKCFEAAKALHQKILAGVDSPAAKAVLAYFEHWNPDTALSHPEIVKNPDLTAGGNLIFLFGDDLFSPENNEVQKDPAICQAWEKYSNDSGDSSGAFCPVLERNAPIARLHPSIKGVRGAQSSGASLISYNADAFCSYGKEQGENAGISQQAAFAYTTALNYLLSEHPGHLWNTATQEKADPQKSRFRYASQLGDTTVVYWAEGGSPAYQELFQAAMDDVDTQSIADAKVDIKGVLDHLTQGKPADMEGFELDPGVQFYILGISPNAARLSVRFFLQDSFGVFLQRIQEHQQRLEIVKPIKDPRENLSFWQLLQETVNPNAKDKNPSPLLSGALARSVLAGLPYPAALLEGVFVRIRAERKITRGKAAILKAYYLKNPNSGCPKEVLTVALNKESKSIPYHLGRWFAVLEAIQQDANPGINSTIRDKYFSSASSTPAAVFALLIQLSQKHLSKLSERQNIYYNKLIQEIVDHLPDELPARLSLPEQASFILGYYHQTQDRYTKKED</sequence>
<proteinExistence type="predicted"/>
<gene>
    <name evidence="1" type="primary">cas8c</name>
    <name evidence="1" type="ORF">IAB36_02085</name>
</gene>
<comment type="caution">
    <text evidence="1">The sequence shown here is derived from an EMBL/GenBank/DDBJ whole genome shotgun (WGS) entry which is preliminary data.</text>
</comment>
<name>A0A9D1AIK9_9FIRM</name>
<dbReference type="NCBIfam" id="TIGR01863">
    <property type="entry name" value="cas_Csd1"/>
    <property type="match status" value="1"/>
</dbReference>
<dbReference type="EMBL" id="DVGY01000051">
    <property type="protein sequence ID" value="HIR40598.1"/>
    <property type="molecule type" value="Genomic_DNA"/>
</dbReference>
<reference evidence="1" key="1">
    <citation type="submission" date="2020-10" db="EMBL/GenBank/DDBJ databases">
        <authorList>
            <person name="Gilroy R."/>
        </authorList>
    </citation>
    <scope>NUCLEOTIDE SEQUENCE</scope>
    <source>
        <strain evidence="1">CHK184-25365</strain>
    </source>
</reference>
<reference evidence="1" key="2">
    <citation type="journal article" date="2021" name="PeerJ">
        <title>Extensive microbial diversity within the chicken gut microbiome revealed by metagenomics and culture.</title>
        <authorList>
            <person name="Gilroy R."/>
            <person name="Ravi A."/>
            <person name="Getino M."/>
            <person name="Pursley I."/>
            <person name="Horton D.L."/>
            <person name="Alikhan N.F."/>
            <person name="Baker D."/>
            <person name="Gharbi K."/>
            <person name="Hall N."/>
            <person name="Watson M."/>
            <person name="Adriaenssens E.M."/>
            <person name="Foster-Nyarko E."/>
            <person name="Jarju S."/>
            <person name="Secka A."/>
            <person name="Antonio M."/>
            <person name="Oren A."/>
            <person name="Chaudhuri R.R."/>
            <person name="La Ragione R."/>
            <person name="Hildebrand F."/>
            <person name="Pallen M.J."/>
        </authorList>
    </citation>
    <scope>NUCLEOTIDE SEQUENCE</scope>
    <source>
        <strain evidence="1">CHK184-25365</strain>
    </source>
</reference>
<dbReference type="CDD" id="cd09757">
    <property type="entry name" value="Cas8c_I-C"/>
    <property type="match status" value="1"/>
</dbReference>
<dbReference type="InterPro" id="IPR010144">
    <property type="entry name" value="CRISPR-assoc_prot_Csd1-typ"/>
</dbReference>